<dbReference type="PANTHER" id="PTHR14969:SF62">
    <property type="entry name" value="DECAPRENYLPHOSPHORYL-5-PHOSPHORIBOSE PHOSPHATASE RV3807C-RELATED"/>
    <property type="match status" value="1"/>
</dbReference>
<keyword evidence="6 7" id="KW-0472">Membrane</keyword>
<organism evidence="9 10">
    <name type="scientific">Paraburkholderia largidicola</name>
    <dbReference type="NCBI Taxonomy" id="3014751"/>
    <lineage>
        <taxon>Bacteria</taxon>
        <taxon>Pseudomonadati</taxon>
        <taxon>Pseudomonadota</taxon>
        <taxon>Betaproteobacteria</taxon>
        <taxon>Burkholderiales</taxon>
        <taxon>Burkholderiaceae</taxon>
        <taxon>Paraburkholderia</taxon>
    </lineage>
</organism>
<keyword evidence="5 7" id="KW-1133">Transmembrane helix</keyword>
<keyword evidence="2" id="KW-1003">Cell membrane</keyword>
<keyword evidence="4" id="KW-0378">Hydrolase</keyword>
<dbReference type="PANTHER" id="PTHR14969">
    <property type="entry name" value="SPHINGOSINE-1-PHOSPHATE PHOSPHOHYDROLASE"/>
    <property type="match status" value="1"/>
</dbReference>
<evidence type="ECO:0000256" key="6">
    <source>
        <dbReference type="ARBA" id="ARBA00023136"/>
    </source>
</evidence>
<name>A0A7I8C0V6_9BURK</name>
<proteinExistence type="predicted"/>
<accession>A0A7I8C0V6</accession>
<dbReference type="Pfam" id="PF01569">
    <property type="entry name" value="PAP2"/>
    <property type="match status" value="1"/>
</dbReference>
<dbReference type="Gene3D" id="1.20.144.10">
    <property type="entry name" value="Phosphatidic acid phosphatase type 2/haloperoxidase"/>
    <property type="match status" value="2"/>
</dbReference>
<evidence type="ECO:0000313" key="10">
    <source>
        <dbReference type="Proteomes" id="UP000510888"/>
    </source>
</evidence>
<dbReference type="RefSeq" id="WP_180725409.1">
    <property type="nucleotide sequence ID" value="NZ_AP023176.1"/>
</dbReference>
<keyword evidence="3 7" id="KW-0812">Transmembrane</keyword>
<feature type="transmembrane region" description="Helical" evidence="7">
    <location>
        <begin position="198"/>
        <end position="218"/>
    </location>
</feature>
<evidence type="ECO:0000256" key="4">
    <source>
        <dbReference type="ARBA" id="ARBA00022801"/>
    </source>
</evidence>
<dbReference type="SMART" id="SM00014">
    <property type="entry name" value="acidPPc"/>
    <property type="match status" value="1"/>
</dbReference>
<evidence type="ECO:0000256" key="1">
    <source>
        <dbReference type="ARBA" id="ARBA00004651"/>
    </source>
</evidence>
<reference evidence="9 10" key="1">
    <citation type="journal article" date="2020" name="Genes (Basel)">
        <title>Genomic Comparison of Insect Gut Symbionts from Divergent Burkholderia Subclades.</title>
        <authorList>
            <person name="Takeshita K."/>
            <person name="Kikuchi Y."/>
        </authorList>
    </citation>
    <scope>NUCLEOTIDE SEQUENCE [LARGE SCALE GENOMIC DNA]</scope>
    <source>
        <strain evidence="9 10">PGU16</strain>
        <plasmid evidence="9 10">PPGU16_p1</plasmid>
    </source>
</reference>
<evidence type="ECO:0000256" key="5">
    <source>
        <dbReference type="ARBA" id="ARBA00022989"/>
    </source>
</evidence>
<comment type="subcellular location">
    <subcellularLocation>
        <location evidence="1">Cell membrane</location>
        <topology evidence="1">Multi-pass membrane protein</topology>
    </subcellularLocation>
</comment>
<keyword evidence="9" id="KW-0614">Plasmid</keyword>
<gene>
    <name evidence="9" type="ORF">PPGU16_69170</name>
</gene>
<geneLocation type="plasmid" evidence="9 10">
    <name>PPGU16_p1</name>
</geneLocation>
<feature type="transmembrane region" description="Helical" evidence="7">
    <location>
        <begin position="12"/>
        <end position="31"/>
    </location>
</feature>
<dbReference type="KEGG" id="plad:PPGU16_69170"/>
<evidence type="ECO:0000259" key="8">
    <source>
        <dbReference type="SMART" id="SM00014"/>
    </source>
</evidence>
<evidence type="ECO:0000256" key="7">
    <source>
        <dbReference type="SAM" id="Phobius"/>
    </source>
</evidence>
<feature type="domain" description="Phosphatidic acid phosphatase type 2/haloperoxidase" evidence="8">
    <location>
        <begin position="126"/>
        <end position="239"/>
    </location>
</feature>
<sequence>MIELASIAGRHALELMVATLLVAACIAYGAFRIGRARVLTFDAGIRVGVIVIVAAAACFAVLTHALLTGPALTRFDLAFALDLGASVSREVKHVFAVATHLGDPKVLAVCCTVGVIALLSTRHLLLACTLAAASGGNGLLNMTLKQLIRRARPDYDTAFASVHSWSFPSGHTSGSLATYGAIAYVLVRTLPARWQLPAVLGAVAIAGMIAWSRLIIGVHYASDVLAGAMSSTAWLTLCVLVAEWLRRRAIG</sequence>
<dbReference type="GO" id="GO:0005886">
    <property type="term" value="C:plasma membrane"/>
    <property type="evidence" value="ECO:0007669"/>
    <property type="project" value="UniProtKB-SubCell"/>
</dbReference>
<dbReference type="InterPro" id="IPR000326">
    <property type="entry name" value="PAP2/HPO"/>
</dbReference>
<dbReference type="SUPFAM" id="SSF48317">
    <property type="entry name" value="Acid phosphatase/Vanadium-dependent haloperoxidase"/>
    <property type="match status" value="1"/>
</dbReference>
<dbReference type="InterPro" id="IPR036938">
    <property type="entry name" value="PAP2/HPO_sf"/>
</dbReference>
<feature type="transmembrane region" description="Helical" evidence="7">
    <location>
        <begin position="43"/>
        <end position="67"/>
    </location>
</feature>
<evidence type="ECO:0000256" key="3">
    <source>
        <dbReference type="ARBA" id="ARBA00022692"/>
    </source>
</evidence>
<dbReference type="GO" id="GO:0016787">
    <property type="term" value="F:hydrolase activity"/>
    <property type="evidence" value="ECO:0007669"/>
    <property type="project" value="UniProtKB-KW"/>
</dbReference>
<keyword evidence="10" id="KW-1185">Reference proteome</keyword>
<dbReference type="CDD" id="cd03392">
    <property type="entry name" value="PAP2_like_2"/>
    <property type="match status" value="1"/>
</dbReference>
<dbReference type="AlphaFoldDB" id="A0A7I8C0V6"/>
<dbReference type="EMBL" id="AP023176">
    <property type="protein sequence ID" value="BCF93850.1"/>
    <property type="molecule type" value="Genomic_DNA"/>
</dbReference>
<dbReference type="Proteomes" id="UP000510888">
    <property type="component" value="Plasmid PPGU16_p1"/>
</dbReference>
<feature type="transmembrane region" description="Helical" evidence="7">
    <location>
        <begin position="224"/>
        <end position="245"/>
    </location>
</feature>
<protein>
    <submittedName>
        <fullName evidence="9">Phosphatase PAP2 family protein</fullName>
    </submittedName>
</protein>
<evidence type="ECO:0000256" key="2">
    <source>
        <dbReference type="ARBA" id="ARBA00022475"/>
    </source>
</evidence>
<evidence type="ECO:0000313" key="9">
    <source>
        <dbReference type="EMBL" id="BCF93850.1"/>
    </source>
</evidence>